<name>A0ABT8F4F5_9BACT</name>
<comment type="caution">
    <text evidence="2">The sequence shown here is derived from an EMBL/GenBank/DDBJ whole genome shotgun (WGS) entry which is preliminary data.</text>
</comment>
<evidence type="ECO:0000313" key="2">
    <source>
        <dbReference type="EMBL" id="MDN4165337.1"/>
    </source>
</evidence>
<evidence type="ECO:0000313" key="3">
    <source>
        <dbReference type="Proteomes" id="UP001168552"/>
    </source>
</evidence>
<proteinExistence type="predicted"/>
<evidence type="ECO:0000259" key="1">
    <source>
        <dbReference type="Pfam" id="PF13304"/>
    </source>
</evidence>
<dbReference type="Gene3D" id="3.40.50.300">
    <property type="entry name" value="P-loop containing nucleotide triphosphate hydrolases"/>
    <property type="match status" value="1"/>
</dbReference>
<dbReference type="InterPro" id="IPR014555">
    <property type="entry name" value="RecF-like"/>
</dbReference>
<dbReference type="PANTHER" id="PTHR40396:SF1">
    <property type="entry name" value="ATPASE AAA-TYPE CORE DOMAIN-CONTAINING PROTEIN"/>
    <property type="match status" value="1"/>
</dbReference>
<sequence>MRIESIKLKNFKAFQDLELNNLPELAIFTGANGSGKTTLFDAFGFLSDALKNNIRQALMKRGGFKEVISRGQTGLIVIELQFRIVVAKKNRLVTYRLEIGEENGKPIIEREILRYKRGPYGSPFHFLDFSRGSGYAITNEEDFDKKDEQLDREPQKLGSPDILAIKGLGQFDRFKAANAFRNFIENWHVSDFHISEARQSREAAYSEHLSPTGENLPLVAQYIFENHKNLFQIILDKMKKRVPGIDDVKAESTVDGRIVLRFRDGSFKDPFIANYVSDGTIKMFAYLLLLHDPNPHPLLCIEEPENQLYPSLLIELLEEFRLYAKKGGQVFVSSHSPDLLNGAKPEETYWLVKQSGYTTIKRASEDELIVNLYKEGDKLGYLWKENYFIGSNPS</sequence>
<protein>
    <submittedName>
        <fullName evidence="2">AAA family ATPase</fullName>
    </submittedName>
</protein>
<organism evidence="2 3">
    <name type="scientific">Shiella aurantiaca</name>
    <dbReference type="NCBI Taxonomy" id="3058365"/>
    <lineage>
        <taxon>Bacteria</taxon>
        <taxon>Pseudomonadati</taxon>
        <taxon>Bacteroidota</taxon>
        <taxon>Cytophagia</taxon>
        <taxon>Cytophagales</taxon>
        <taxon>Shiellaceae</taxon>
        <taxon>Shiella</taxon>
    </lineage>
</organism>
<reference evidence="2" key="1">
    <citation type="submission" date="2023-06" db="EMBL/GenBank/DDBJ databases">
        <title>Cytophagales bacterium Strain LB-30, isolated from soil.</title>
        <authorList>
            <person name="Liu B."/>
        </authorList>
    </citation>
    <scope>NUCLEOTIDE SEQUENCE</scope>
    <source>
        <strain evidence="2">LB-30</strain>
    </source>
</reference>
<accession>A0ABT8F4F5</accession>
<dbReference type="InterPro" id="IPR027417">
    <property type="entry name" value="P-loop_NTPase"/>
</dbReference>
<dbReference type="EMBL" id="JAUHJS010000003">
    <property type="protein sequence ID" value="MDN4165337.1"/>
    <property type="molecule type" value="Genomic_DNA"/>
</dbReference>
<dbReference type="InterPro" id="IPR003959">
    <property type="entry name" value="ATPase_AAA_core"/>
</dbReference>
<keyword evidence="3" id="KW-1185">Reference proteome</keyword>
<gene>
    <name evidence="2" type="ORF">QWY31_07480</name>
</gene>
<dbReference type="SUPFAM" id="SSF52540">
    <property type="entry name" value="P-loop containing nucleoside triphosphate hydrolases"/>
    <property type="match status" value="1"/>
</dbReference>
<dbReference type="Proteomes" id="UP001168552">
    <property type="component" value="Unassembled WGS sequence"/>
</dbReference>
<dbReference type="PANTHER" id="PTHR40396">
    <property type="entry name" value="ATPASE-LIKE PROTEIN"/>
    <property type="match status" value="1"/>
</dbReference>
<feature type="domain" description="ATPase AAA-type core" evidence="1">
    <location>
        <begin position="26"/>
        <end position="341"/>
    </location>
</feature>
<dbReference type="Pfam" id="PF13304">
    <property type="entry name" value="AAA_21"/>
    <property type="match status" value="1"/>
</dbReference>
<dbReference type="PIRSF" id="PIRSF029347">
    <property type="entry name" value="RecF"/>
    <property type="match status" value="1"/>
</dbReference>
<dbReference type="RefSeq" id="WP_320003862.1">
    <property type="nucleotide sequence ID" value="NZ_JAUHJS010000003.1"/>
</dbReference>